<dbReference type="PANTHER" id="PTHR45339">
    <property type="entry name" value="HYBRID SIGNAL TRANSDUCTION HISTIDINE KINASE J"/>
    <property type="match status" value="1"/>
</dbReference>
<dbReference type="PROSITE" id="PS50110">
    <property type="entry name" value="RESPONSE_REGULATORY"/>
    <property type="match status" value="2"/>
</dbReference>
<feature type="domain" description="Response regulatory" evidence="13">
    <location>
        <begin position="613"/>
        <end position="728"/>
    </location>
</feature>
<accession>A0AA48HZA3</accession>
<dbReference type="Pfam" id="PF13675">
    <property type="entry name" value="PilJ"/>
    <property type="match status" value="1"/>
</dbReference>
<dbReference type="KEGG" id="pmaw:MACH26_28810"/>
<evidence type="ECO:0000313" key="14">
    <source>
        <dbReference type="EMBL" id="BDX07360.1"/>
    </source>
</evidence>
<evidence type="ECO:0000256" key="4">
    <source>
        <dbReference type="ARBA" id="ARBA00022553"/>
    </source>
</evidence>
<dbReference type="InterPro" id="IPR036097">
    <property type="entry name" value="HisK_dim/P_sf"/>
</dbReference>
<dbReference type="Pfam" id="PF02518">
    <property type="entry name" value="HATPase_c"/>
    <property type="match status" value="1"/>
</dbReference>
<feature type="modified residue" description="4-aspartylphosphate" evidence="9">
    <location>
        <position position="536"/>
    </location>
</feature>
<gene>
    <name evidence="14" type="ORF">MACH26_28810</name>
</gene>
<evidence type="ECO:0000256" key="2">
    <source>
        <dbReference type="ARBA" id="ARBA00004141"/>
    </source>
</evidence>
<feature type="transmembrane region" description="Helical" evidence="11">
    <location>
        <begin position="189"/>
        <end position="207"/>
    </location>
</feature>
<dbReference type="SMART" id="SM00448">
    <property type="entry name" value="REC"/>
    <property type="match status" value="2"/>
</dbReference>
<keyword evidence="15" id="KW-1185">Reference proteome</keyword>
<keyword evidence="8 11" id="KW-0472">Membrane</keyword>
<dbReference type="RefSeq" id="WP_338293349.1">
    <property type="nucleotide sequence ID" value="NZ_AP027272.1"/>
</dbReference>
<feature type="modified residue" description="4-aspartylphosphate" evidence="9">
    <location>
        <position position="662"/>
    </location>
</feature>
<dbReference type="Gene3D" id="3.40.50.2300">
    <property type="match status" value="2"/>
</dbReference>
<keyword evidence="10" id="KW-0175">Coiled coil</keyword>
<dbReference type="Gene3D" id="3.30.565.10">
    <property type="entry name" value="Histidine kinase-like ATPase, C-terminal domain"/>
    <property type="match status" value="1"/>
</dbReference>
<evidence type="ECO:0000256" key="7">
    <source>
        <dbReference type="ARBA" id="ARBA00023012"/>
    </source>
</evidence>
<evidence type="ECO:0000256" key="6">
    <source>
        <dbReference type="ARBA" id="ARBA00022989"/>
    </source>
</evidence>
<feature type="domain" description="Response regulatory" evidence="13">
    <location>
        <begin position="486"/>
        <end position="602"/>
    </location>
</feature>
<keyword evidence="6 11" id="KW-1133">Transmembrane helix</keyword>
<dbReference type="InterPro" id="IPR029095">
    <property type="entry name" value="NarX-like_N"/>
</dbReference>
<dbReference type="CDD" id="cd00082">
    <property type="entry name" value="HisKA"/>
    <property type="match status" value="1"/>
</dbReference>
<dbReference type="SUPFAM" id="SSF55874">
    <property type="entry name" value="ATPase domain of HSP90 chaperone/DNA topoisomerase II/histidine kinase"/>
    <property type="match status" value="1"/>
</dbReference>
<dbReference type="InterPro" id="IPR036890">
    <property type="entry name" value="HATPase_C_sf"/>
</dbReference>
<dbReference type="Proteomes" id="UP001333710">
    <property type="component" value="Chromosome"/>
</dbReference>
<dbReference type="CDD" id="cd00156">
    <property type="entry name" value="REC"/>
    <property type="match status" value="1"/>
</dbReference>
<keyword evidence="4 9" id="KW-0597">Phosphoprotein</keyword>
<proteinExistence type="predicted"/>
<dbReference type="Pfam" id="PF00072">
    <property type="entry name" value="Response_reg"/>
    <property type="match status" value="2"/>
</dbReference>
<evidence type="ECO:0000256" key="8">
    <source>
        <dbReference type="ARBA" id="ARBA00023136"/>
    </source>
</evidence>
<dbReference type="PRINTS" id="PR00344">
    <property type="entry name" value="BCTRLSENSOR"/>
</dbReference>
<dbReference type="AlphaFoldDB" id="A0AA48HZA3"/>
<feature type="coiled-coil region" evidence="10">
    <location>
        <begin position="211"/>
        <end position="241"/>
    </location>
</feature>
<dbReference type="InterPro" id="IPR011006">
    <property type="entry name" value="CheY-like_superfamily"/>
</dbReference>
<dbReference type="SMART" id="SM00388">
    <property type="entry name" value="HisKA"/>
    <property type="match status" value="1"/>
</dbReference>
<dbReference type="InterPro" id="IPR005467">
    <property type="entry name" value="His_kinase_dom"/>
</dbReference>
<evidence type="ECO:0000256" key="3">
    <source>
        <dbReference type="ARBA" id="ARBA00012438"/>
    </source>
</evidence>
<evidence type="ECO:0000256" key="1">
    <source>
        <dbReference type="ARBA" id="ARBA00000085"/>
    </source>
</evidence>
<dbReference type="InterPro" id="IPR003661">
    <property type="entry name" value="HisK_dim/P_dom"/>
</dbReference>
<dbReference type="PROSITE" id="PS50109">
    <property type="entry name" value="HIS_KIN"/>
    <property type="match status" value="1"/>
</dbReference>
<keyword evidence="5 11" id="KW-0812">Transmembrane</keyword>
<dbReference type="SUPFAM" id="SSF52172">
    <property type="entry name" value="CheY-like"/>
    <property type="match status" value="2"/>
</dbReference>
<dbReference type="SMART" id="SM00387">
    <property type="entry name" value="HATPase_c"/>
    <property type="match status" value="1"/>
</dbReference>
<evidence type="ECO:0000259" key="13">
    <source>
        <dbReference type="PROSITE" id="PS50110"/>
    </source>
</evidence>
<dbReference type="CDD" id="cd17546">
    <property type="entry name" value="REC_hyHK_CKI1_RcsC-like"/>
    <property type="match status" value="1"/>
</dbReference>
<dbReference type="PANTHER" id="PTHR45339:SF1">
    <property type="entry name" value="HYBRID SIGNAL TRANSDUCTION HISTIDINE KINASE J"/>
    <property type="match status" value="1"/>
</dbReference>
<evidence type="ECO:0000313" key="15">
    <source>
        <dbReference type="Proteomes" id="UP001333710"/>
    </source>
</evidence>
<comment type="catalytic activity">
    <reaction evidence="1">
        <text>ATP + protein L-histidine = ADP + protein N-phospho-L-histidine.</text>
        <dbReference type="EC" id="2.7.13.3"/>
    </reaction>
</comment>
<protein>
    <recommendedName>
        <fullName evidence="3">histidine kinase</fullName>
        <ecNumber evidence="3">2.7.13.3</ecNumber>
    </recommendedName>
</protein>
<name>A0AA48HZA3_9ALTE</name>
<evidence type="ECO:0000256" key="9">
    <source>
        <dbReference type="PROSITE-ProRule" id="PRU00169"/>
    </source>
</evidence>
<reference evidence="14" key="1">
    <citation type="submission" date="2023-01" db="EMBL/GenBank/DDBJ databases">
        <title>Complete genome sequence of Planctobacterium marinum strain Dej080120_11.</title>
        <authorList>
            <person name="Ueki S."/>
            <person name="Maruyama F."/>
        </authorList>
    </citation>
    <scope>NUCLEOTIDE SEQUENCE</scope>
    <source>
        <strain evidence="14">Dej080120_11</strain>
    </source>
</reference>
<dbReference type="Gene3D" id="1.10.287.130">
    <property type="match status" value="1"/>
</dbReference>
<dbReference type="FunFam" id="3.30.565.10:FF:000010">
    <property type="entry name" value="Sensor histidine kinase RcsC"/>
    <property type="match status" value="1"/>
</dbReference>
<comment type="subcellular location">
    <subcellularLocation>
        <location evidence="2">Membrane</location>
        <topology evidence="2">Multi-pass membrane protein</topology>
    </subcellularLocation>
</comment>
<dbReference type="Pfam" id="PF00512">
    <property type="entry name" value="HisKA"/>
    <property type="match status" value="1"/>
</dbReference>
<dbReference type="EC" id="2.7.13.3" evidence="3"/>
<dbReference type="InterPro" id="IPR004358">
    <property type="entry name" value="Sig_transdc_His_kin-like_C"/>
</dbReference>
<keyword evidence="7" id="KW-0902">Two-component regulatory system</keyword>
<dbReference type="SUPFAM" id="SSF47384">
    <property type="entry name" value="Homodimeric domain of signal transducing histidine kinase"/>
    <property type="match status" value="1"/>
</dbReference>
<evidence type="ECO:0000256" key="5">
    <source>
        <dbReference type="ARBA" id="ARBA00022692"/>
    </source>
</evidence>
<dbReference type="InterPro" id="IPR001789">
    <property type="entry name" value="Sig_transdc_resp-reg_receiver"/>
</dbReference>
<evidence type="ECO:0000259" key="12">
    <source>
        <dbReference type="PROSITE" id="PS50109"/>
    </source>
</evidence>
<dbReference type="CDD" id="cd16922">
    <property type="entry name" value="HATPase_EvgS-ArcB-TorS-like"/>
    <property type="match status" value="1"/>
</dbReference>
<sequence>MQFNQKIQQGIRKRYLLALSAIALLVTLSAAGIQLLLANQKGDAEIINIAGMQRMLSQKIALHINQAFIHQNLSESQLANSKTKLLAAVDRFEQNHWFLLGQEGKPEPGKNFSSELYSLYFAQESALSLHETVLDYIIQARRAANGQSYNPQVFASEKTELLLVRLNEVVSQFELESNEKLLLITRIELLLWLVTLFILALELFYIFKPMENGVSNAVKEIEQEKQKAQRLQLLAEQASKAKSQFLATMSHELRTPINGIFGMIELASSEEDKNKRLDFLSKARASGDQLLHLINDILDISKIEANKIELESNDFELPRVLDTCLAPAAIHCEKKGLDFEYAPLSAMPDWVCGDGVRVTQILNNLISNAIKFTESGKITVTAKVTVIKGRYLLELVVTDTGIGMTKNQQAKVFDKFVQADSSTTRMFGGTGLGLAISKELITLMEGAIELESQPGKGTAFTVTLPLSKSTHQHTIKRQKPIATSSKVAVIDDLESSRCYLELLLQQSNIVCDSFNSAEAFLEQEHKLSEYNVILVDLHMPGMDGIQLVHKLKTNHEDCPPVVLVSAASDLRRYKDQISCEFAAVFNKPINEQMFISTMGRLCGKEQQSKQALRILLAEDNDINAQIAVHILESEGHSVTHVENGKKAVIQVENHNYDMIFMDINMPEMDGLTASKIIRFEMGLAIPIVALTANAYESDKQASWDAGMTYHVSKPFNKDAMLAIIERIIDNDLPLLQQGRNE</sequence>
<dbReference type="InterPro" id="IPR003594">
    <property type="entry name" value="HATPase_dom"/>
</dbReference>
<dbReference type="GO" id="GO:0000155">
    <property type="term" value="F:phosphorelay sensor kinase activity"/>
    <property type="evidence" value="ECO:0007669"/>
    <property type="project" value="InterPro"/>
</dbReference>
<feature type="domain" description="Histidine kinase" evidence="12">
    <location>
        <begin position="248"/>
        <end position="468"/>
    </location>
</feature>
<evidence type="ECO:0000256" key="11">
    <source>
        <dbReference type="SAM" id="Phobius"/>
    </source>
</evidence>
<dbReference type="EMBL" id="AP027272">
    <property type="protein sequence ID" value="BDX07360.1"/>
    <property type="molecule type" value="Genomic_DNA"/>
</dbReference>
<organism evidence="14 15">
    <name type="scientific">Planctobacterium marinum</name>
    <dbReference type="NCBI Taxonomy" id="1631968"/>
    <lineage>
        <taxon>Bacteria</taxon>
        <taxon>Pseudomonadati</taxon>
        <taxon>Pseudomonadota</taxon>
        <taxon>Gammaproteobacteria</taxon>
        <taxon>Alteromonadales</taxon>
        <taxon>Alteromonadaceae</taxon>
        <taxon>Planctobacterium</taxon>
    </lineage>
</organism>
<evidence type="ECO:0000256" key="10">
    <source>
        <dbReference type="SAM" id="Coils"/>
    </source>
</evidence>
<dbReference type="GO" id="GO:0016020">
    <property type="term" value="C:membrane"/>
    <property type="evidence" value="ECO:0007669"/>
    <property type="project" value="UniProtKB-SubCell"/>
</dbReference>